<accession>A0ABR7EV03</accession>
<protein>
    <submittedName>
        <fullName evidence="11">Sodium:proton antiporter</fullName>
    </submittedName>
</protein>
<evidence type="ECO:0000256" key="6">
    <source>
        <dbReference type="ARBA" id="ARBA00022989"/>
    </source>
</evidence>
<evidence type="ECO:0000256" key="2">
    <source>
        <dbReference type="ARBA" id="ARBA00022448"/>
    </source>
</evidence>
<comment type="subcellular location">
    <subcellularLocation>
        <location evidence="1">Cell membrane</location>
        <topology evidence="1">Multi-pass membrane protein</topology>
    </subcellularLocation>
</comment>
<reference evidence="11 12" key="1">
    <citation type="submission" date="2020-08" db="EMBL/GenBank/DDBJ databases">
        <title>Genome public.</title>
        <authorList>
            <person name="Liu C."/>
            <person name="Sun Q."/>
        </authorList>
    </citation>
    <scope>NUCLEOTIDE SEQUENCE [LARGE SCALE GENOMIC DNA]</scope>
    <source>
        <strain evidence="11 12">NSJ-36</strain>
    </source>
</reference>
<feature type="transmembrane region" description="Helical" evidence="9">
    <location>
        <begin position="240"/>
        <end position="259"/>
    </location>
</feature>
<feature type="transmembrane region" description="Helical" evidence="9">
    <location>
        <begin position="37"/>
        <end position="54"/>
    </location>
</feature>
<comment type="similarity">
    <text evidence="8">Belongs to the NhaC Na(+)/H(+) (TC 2.A.35) antiporter family.</text>
</comment>
<keyword evidence="3" id="KW-0050">Antiport</keyword>
<feature type="transmembrane region" description="Helical" evidence="9">
    <location>
        <begin position="141"/>
        <end position="167"/>
    </location>
</feature>
<keyword evidence="5 9" id="KW-0812">Transmembrane</keyword>
<evidence type="ECO:0000256" key="9">
    <source>
        <dbReference type="SAM" id="Phobius"/>
    </source>
</evidence>
<evidence type="ECO:0000256" key="8">
    <source>
        <dbReference type="ARBA" id="ARBA00038435"/>
    </source>
</evidence>
<proteinExistence type="inferred from homology"/>
<feature type="transmembrane region" description="Helical" evidence="9">
    <location>
        <begin position="441"/>
        <end position="460"/>
    </location>
</feature>
<organism evidence="11 12">
    <name type="scientific">Dorea hominis</name>
    <dbReference type="NCBI Taxonomy" id="2763040"/>
    <lineage>
        <taxon>Bacteria</taxon>
        <taxon>Bacillati</taxon>
        <taxon>Bacillota</taxon>
        <taxon>Clostridia</taxon>
        <taxon>Lachnospirales</taxon>
        <taxon>Lachnospiraceae</taxon>
        <taxon>Dorea</taxon>
    </lineage>
</organism>
<feature type="domain" description="Na+/H+ antiporter NhaC-like C-terminal" evidence="10">
    <location>
        <begin position="19"/>
        <end position="222"/>
    </location>
</feature>
<evidence type="ECO:0000313" key="11">
    <source>
        <dbReference type="EMBL" id="MBC5664480.1"/>
    </source>
</evidence>
<evidence type="ECO:0000259" key="10">
    <source>
        <dbReference type="Pfam" id="PF03553"/>
    </source>
</evidence>
<evidence type="ECO:0000256" key="5">
    <source>
        <dbReference type="ARBA" id="ARBA00022692"/>
    </source>
</evidence>
<keyword evidence="12" id="KW-1185">Reference proteome</keyword>
<feature type="transmembrane region" description="Helical" evidence="9">
    <location>
        <begin position="398"/>
        <end position="421"/>
    </location>
</feature>
<sequence>MGERRLTFRGGRAMALVPFAIFIIITIGLSFANFQDINAMVAAGVIALLIGMLFSKDLDRYWDVILKGLGSKVAMTAVMLWLVVGMYGAILKSGHIVEGLVWVSVKLGVSGAVFTVCAFVFSALFAVATGSGFGTISTMCFILYPAGILLGCNPAVLAGAILSGAAFGDNFAPVSDTTIIAATSQEYKYTNGAASIGGTVKCRYKYVFIAAIIAAVLFFVFGGSGNTLDPAEAENLLKQYQMPQGLLLLIPTLVVIILAVKGVNIFASLGTGSILAIVIGLGAKLFKPTDLICIKDGAISGTITSGVSGMFNVSILLMIVVSMGELLIASGCMEAVVDWLNNSVIKTERGAEISMFCLSTVFGILIAAINTIANICVAPFINAIGKKNDIHPYRRANILATTICSFPFFLPFGGCVLLLLGGISSQTDAYAFLPKLGAGDMITTTFYSWAIWAVMLVSCITGKGRAFEGRNGEYIEAKKNPNK</sequence>
<evidence type="ECO:0000256" key="3">
    <source>
        <dbReference type="ARBA" id="ARBA00022449"/>
    </source>
</evidence>
<feature type="transmembrane region" description="Helical" evidence="9">
    <location>
        <begin position="298"/>
        <end position="321"/>
    </location>
</feature>
<dbReference type="PANTHER" id="PTHR33451:SF3">
    <property type="entry name" value="MALATE-2H(+)_NA(+)-LACTATE ANTIPORTER"/>
    <property type="match status" value="1"/>
</dbReference>
<feature type="transmembrane region" description="Helical" evidence="9">
    <location>
        <begin position="12"/>
        <end position="31"/>
    </location>
</feature>
<evidence type="ECO:0000313" key="12">
    <source>
        <dbReference type="Proteomes" id="UP000647235"/>
    </source>
</evidence>
<feature type="transmembrane region" description="Helical" evidence="9">
    <location>
        <begin position="206"/>
        <end position="228"/>
    </location>
</feature>
<feature type="transmembrane region" description="Helical" evidence="9">
    <location>
        <begin position="265"/>
        <end position="286"/>
    </location>
</feature>
<feature type="transmembrane region" description="Helical" evidence="9">
    <location>
        <begin position="353"/>
        <end position="377"/>
    </location>
</feature>
<evidence type="ECO:0000256" key="1">
    <source>
        <dbReference type="ARBA" id="ARBA00004651"/>
    </source>
</evidence>
<dbReference type="Pfam" id="PF03553">
    <property type="entry name" value="Na_H_antiporter"/>
    <property type="match status" value="1"/>
</dbReference>
<dbReference type="InterPro" id="IPR018461">
    <property type="entry name" value="Na/H_Antiport_NhaC-like_C"/>
</dbReference>
<dbReference type="InterPro" id="IPR052180">
    <property type="entry name" value="NhaC_Na-H+_Antiporter"/>
</dbReference>
<dbReference type="RefSeq" id="WP_186855483.1">
    <property type="nucleotide sequence ID" value="NZ_JACOOY010000004.1"/>
</dbReference>
<keyword evidence="7 9" id="KW-0472">Membrane</keyword>
<keyword evidence="4" id="KW-1003">Cell membrane</keyword>
<name>A0ABR7EV03_9FIRM</name>
<dbReference type="Proteomes" id="UP000647235">
    <property type="component" value="Unassembled WGS sequence"/>
</dbReference>
<feature type="transmembrane region" description="Helical" evidence="9">
    <location>
        <begin position="111"/>
        <end position="129"/>
    </location>
</feature>
<dbReference type="PANTHER" id="PTHR33451">
    <property type="entry name" value="MALATE-2H(+)/NA(+)-LACTATE ANTIPORTER"/>
    <property type="match status" value="1"/>
</dbReference>
<feature type="transmembrane region" description="Helical" evidence="9">
    <location>
        <begin position="74"/>
        <end position="91"/>
    </location>
</feature>
<comment type="caution">
    <text evidence="11">The sequence shown here is derived from an EMBL/GenBank/DDBJ whole genome shotgun (WGS) entry which is preliminary data.</text>
</comment>
<gene>
    <name evidence="11" type="ORF">H8S07_04160</name>
</gene>
<evidence type="ECO:0000256" key="4">
    <source>
        <dbReference type="ARBA" id="ARBA00022475"/>
    </source>
</evidence>
<dbReference type="EMBL" id="JACOOY010000004">
    <property type="protein sequence ID" value="MBC5664480.1"/>
    <property type="molecule type" value="Genomic_DNA"/>
</dbReference>
<evidence type="ECO:0000256" key="7">
    <source>
        <dbReference type="ARBA" id="ARBA00023136"/>
    </source>
</evidence>
<keyword evidence="2" id="KW-0813">Transport</keyword>
<keyword evidence="6 9" id="KW-1133">Transmembrane helix</keyword>